<dbReference type="PANTHER" id="PTHR34139">
    <property type="entry name" value="UPF0331 PROTEIN MJ0127"/>
    <property type="match status" value="1"/>
</dbReference>
<evidence type="ECO:0000256" key="4">
    <source>
        <dbReference type="ARBA" id="ARBA00022741"/>
    </source>
</evidence>
<gene>
    <name evidence="8" type="ORF">ACFPQ6_09550</name>
</gene>
<keyword evidence="2" id="KW-1277">Toxin-antitoxin system</keyword>
<evidence type="ECO:0000313" key="8">
    <source>
        <dbReference type="EMBL" id="MFC5848554.1"/>
    </source>
</evidence>
<dbReference type="SUPFAM" id="SSF81301">
    <property type="entry name" value="Nucleotidyltransferase"/>
    <property type="match status" value="1"/>
</dbReference>
<dbReference type="InterPro" id="IPR051813">
    <property type="entry name" value="HepT_RNase_toxin"/>
</dbReference>
<evidence type="ECO:0000256" key="5">
    <source>
        <dbReference type="ARBA" id="ARBA00022801"/>
    </source>
</evidence>
<dbReference type="InterPro" id="IPR002934">
    <property type="entry name" value="Polymerase_NTP_transf_dom"/>
</dbReference>
<keyword evidence="5" id="KW-0378">Hydrolase</keyword>
<dbReference type="InterPro" id="IPR008201">
    <property type="entry name" value="HepT-like"/>
</dbReference>
<evidence type="ECO:0000256" key="2">
    <source>
        <dbReference type="ARBA" id="ARBA00022649"/>
    </source>
</evidence>
<proteinExistence type="predicted"/>
<dbReference type="RefSeq" id="WP_380048705.1">
    <property type="nucleotide sequence ID" value="NZ_JBHSOH010000007.1"/>
</dbReference>
<keyword evidence="1" id="KW-0597">Phosphoprotein</keyword>
<dbReference type="InterPro" id="IPR043519">
    <property type="entry name" value="NT_sf"/>
</dbReference>
<dbReference type="CDD" id="cd05403">
    <property type="entry name" value="NT_KNTase_like"/>
    <property type="match status" value="1"/>
</dbReference>
<feature type="compositionally biased region" description="Low complexity" evidence="6">
    <location>
        <begin position="261"/>
        <end position="270"/>
    </location>
</feature>
<dbReference type="EMBL" id="JBHSOH010000007">
    <property type="protein sequence ID" value="MFC5848554.1"/>
    <property type="molecule type" value="Genomic_DNA"/>
</dbReference>
<feature type="region of interest" description="Disordered" evidence="6">
    <location>
        <begin position="230"/>
        <end position="278"/>
    </location>
</feature>
<evidence type="ECO:0000256" key="6">
    <source>
        <dbReference type="SAM" id="MobiDB-lite"/>
    </source>
</evidence>
<evidence type="ECO:0000256" key="3">
    <source>
        <dbReference type="ARBA" id="ARBA00022722"/>
    </source>
</evidence>
<evidence type="ECO:0000313" key="9">
    <source>
        <dbReference type="Proteomes" id="UP001595979"/>
    </source>
</evidence>
<sequence length="278" mass="30972">MTAPLFPDPRLQAVASALRSGEAAWRALGVTRLRVFGSVARGEAWGGSDIDLLVDFAPGQAAGLLDLMRVKALCEDLLGRRVDVLTEAALKAPLRGEILADAVDVTAVTGELPVTHRPKRWRWRVYDLLDALDRLQEDTAGLTLTTLLRDERTRDAALRHLARLGETTKFIPQSVQDRTPEIPWAYLRDVRNLISHDYFGIDPELVWHTLRRELPPLRPLLQALAEGRLLPGPDRMPEARTVARAQTPPVEVVGTRPDPQAPQVQVPQVQDSAERKRQ</sequence>
<feature type="domain" description="Polymerase nucleotidyl transferase" evidence="7">
    <location>
        <begin position="28"/>
        <end position="98"/>
    </location>
</feature>
<keyword evidence="9" id="KW-1185">Reference proteome</keyword>
<comment type="caution">
    <text evidence="8">The sequence shown here is derived from an EMBL/GenBank/DDBJ whole genome shotgun (WGS) entry which is preliminary data.</text>
</comment>
<reference evidence="9" key="1">
    <citation type="journal article" date="2019" name="Int. J. Syst. Evol. Microbiol.">
        <title>The Global Catalogue of Microorganisms (GCM) 10K type strain sequencing project: providing services to taxonomists for standard genome sequencing and annotation.</title>
        <authorList>
            <consortium name="The Broad Institute Genomics Platform"/>
            <consortium name="The Broad Institute Genome Sequencing Center for Infectious Disease"/>
            <person name="Wu L."/>
            <person name="Ma J."/>
        </authorList>
    </citation>
    <scope>NUCLEOTIDE SEQUENCE [LARGE SCALE GENOMIC DNA]</scope>
    <source>
        <strain evidence="9">CGMCC 1.15053</strain>
    </source>
</reference>
<dbReference type="Proteomes" id="UP001595979">
    <property type="component" value="Unassembled WGS sequence"/>
</dbReference>
<evidence type="ECO:0000256" key="1">
    <source>
        <dbReference type="ARBA" id="ARBA00022553"/>
    </source>
</evidence>
<evidence type="ECO:0000259" key="7">
    <source>
        <dbReference type="Pfam" id="PF01909"/>
    </source>
</evidence>
<name>A0ABW1DJS3_9DEIO</name>
<accession>A0ABW1DJS3</accession>
<keyword evidence="4" id="KW-0547">Nucleotide-binding</keyword>
<organism evidence="8 9">
    <name type="scientific">Deinococcus petrolearius</name>
    <dbReference type="NCBI Taxonomy" id="1751295"/>
    <lineage>
        <taxon>Bacteria</taxon>
        <taxon>Thermotogati</taxon>
        <taxon>Deinococcota</taxon>
        <taxon>Deinococci</taxon>
        <taxon>Deinococcales</taxon>
        <taxon>Deinococcaceae</taxon>
        <taxon>Deinococcus</taxon>
    </lineage>
</organism>
<dbReference type="PANTHER" id="PTHR34139:SF1">
    <property type="entry name" value="RNASE MJ1380-RELATED"/>
    <property type="match status" value="1"/>
</dbReference>
<dbReference type="Pfam" id="PF01934">
    <property type="entry name" value="HepT-like"/>
    <property type="match status" value="1"/>
</dbReference>
<dbReference type="Pfam" id="PF01909">
    <property type="entry name" value="NTP_transf_2"/>
    <property type="match status" value="1"/>
</dbReference>
<dbReference type="Gene3D" id="3.30.460.10">
    <property type="entry name" value="Beta Polymerase, domain 2"/>
    <property type="match status" value="1"/>
</dbReference>
<protein>
    <submittedName>
        <fullName evidence="8">HepT-like ribonuclease domain-containing protein</fullName>
    </submittedName>
</protein>
<keyword evidence="3" id="KW-0540">Nuclease</keyword>